<proteinExistence type="inferred from homology"/>
<dbReference type="PROSITE" id="PS52016">
    <property type="entry name" value="TONB_DEPENDENT_REC_3"/>
    <property type="match status" value="1"/>
</dbReference>
<dbReference type="NCBIfam" id="TIGR04057">
    <property type="entry name" value="SusC_RagA_signa"/>
    <property type="match status" value="1"/>
</dbReference>
<keyword evidence="11 12" id="KW-0998">Cell outer membrane</keyword>
<dbReference type="InterPro" id="IPR039426">
    <property type="entry name" value="TonB-dep_rcpt-like"/>
</dbReference>
<evidence type="ECO:0000259" key="14">
    <source>
        <dbReference type="SMART" id="SM00965"/>
    </source>
</evidence>
<feature type="domain" description="Secretin/TonB short N-terminal" evidence="14">
    <location>
        <begin position="48"/>
        <end position="100"/>
    </location>
</feature>
<dbReference type="Pfam" id="PF07715">
    <property type="entry name" value="Plug"/>
    <property type="match status" value="1"/>
</dbReference>
<organism evidence="15 16">
    <name type="scientific">Mucilaginibacter pocheonensis</name>
    <dbReference type="NCBI Taxonomy" id="398050"/>
    <lineage>
        <taxon>Bacteria</taxon>
        <taxon>Pseudomonadati</taxon>
        <taxon>Bacteroidota</taxon>
        <taxon>Sphingobacteriia</taxon>
        <taxon>Sphingobacteriales</taxon>
        <taxon>Sphingobacteriaceae</taxon>
        <taxon>Mucilaginibacter</taxon>
    </lineage>
</organism>
<keyword evidence="8 13" id="KW-0798">TonB box</keyword>
<dbReference type="Pfam" id="PF07660">
    <property type="entry name" value="STN"/>
    <property type="match status" value="1"/>
</dbReference>
<keyword evidence="2 12" id="KW-0813">Transport</keyword>
<dbReference type="Gene3D" id="2.170.130.10">
    <property type="entry name" value="TonB-dependent receptor, plug domain"/>
    <property type="match status" value="1"/>
</dbReference>
<dbReference type="SMART" id="SM00965">
    <property type="entry name" value="STN"/>
    <property type="match status" value="1"/>
</dbReference>
<evidence type="ECO:0000313" key="15">
    <source>
        <dbReference type="EMBL" id="MDR6941132.1"/>
    </source>
</evidence>
<evidence type="ECO:0000256" key="3">
    <source>
        <dbReference type="ARBA" id="ARBA00022452"/>
    </source>
</evidence>
<dbReference type="InterPro" id="IPR023997">
    <property type="entry name" value="TonB-dep_OMP_SusC/RagA_CS"/>
</dbReference>
<dbReference type="SUPFAM" id="SSF56935">
    <property type="entry name" value="Porins"/>
    <property type="match status" value="1"/>
</dbReference>
<dbReference type="InterPro" id="IPR000531">
    <property type="entry name" value="Beta-barrel_TonB"/>
</dbReference>
<keyword evidence="16" id="KW-1185">Reference proteome</keyword>
<dbReference type="InterPro" id="IPR012910">
    <property type="entry name" value="Plug_dom"/>
</dbReference>
<evidence type="ECO:0000256" key="6">
    <source>
        <dbReference type="ARBA" id="ARBA00022729"/>
    </source>
</evidence>
<keyword evidence="3 12" id="KW-1134">Transmembrane beta strand</keyword>
<evidence type="ECO:0000256" key="7">
    <source>
        <dbReference type="ARBA" id="ARBA00023004"/>
    </source>
</evidence>
<evidence type="ECO:0000313" key="16">
    <source>
        <dbReference type="Proteomes" id="UP001247620"/>
    </source>
</evidence>
<gene>
    <name evidence="15" type="ORF">J2W55_000960</name>
</gene>
<dbReference type="PANTHER" id="PTHR30069:SF29">
    <property type="entry name" value="HEMOGLOBIN AND HEMOGLOBIN-HAPTOGLOBIN-BINDING PROTEIN 1-RELATED"/>
    <property type="match status" value="1"/>
</dbReference>
<evidence type="ECO:0000256" key="10">
    <source>
        <dbReference type="ARBA" id="ARBA00023170"/>
    </source>
</evidence>
<evidence type="ECO:0000256" key="13">
    <source>
        <dbReference type="RuleBase" id="RU003357"/>
    </source>
</evidence>
<dbReference type="SUPFAM" id="SSF49464">
    <property type="entry name" value="Carboxypeptidase regulatory domain-like"/>
    <property type="match status" value="1"/>
</dbReference>
<evidence type="ECO:0000256" key="8">
    <source>
        <dbReference type="ARBA" id="ARBA00023077"/>
    </source>
</evidence>
<evidence type="ECO:0000256" key="2">
    <source>
        <dbReference type="ARBA" id="ARBA00022448"/>
    </source>
</evidence>
<keyword evidence="4" id="KW-0406">Ion transport</keyword>
<comment type="similarity">
    <text evidence="12 13">Belongs to the TonB-dependent receptor family.</text>
</comment>
<dbReference type="PANTHER" id="PTHR30069">
    <property type="entry name" value="TONB-DEPENDENT OUTER MEMBRANE RECEPTOR"/>
    <property type="match status" value="1"/>
</dbReference>
<keyword evidence="5 12" id="KW-0812">Transmembrane</keyword>
<keyword evidence="4" id="KW-0410">Iron transport</keyword>
<dbReference type="InterPro" id="IPR023996">
    <property type="entry name" value="TonB-dep_OMP_SusC/RagA"/>
</dbReference>
<dbReference type="Pfam" id="PF00593">
    <property type="entry name" value="TonB_dep_Rec_b-barrel"/>
    <property type="match status" value="1"/>
</dbReference>
<evidence type="ECO:0000256" key="11">
    <source>
        <dbReference type="ARBA" id="ARBA00023237"/>
    </source>
</evidence>
<dbReference type="RefSeq" id="WP_310092527.1">
    <property type="nucleotide sequence ID" value="NZ_JAVDUU010000001.1"/>
</dbReference>
<protein>
    <submittedName>
        <fullName evidence="15">TonB-linked SusC/RagA family outer membrane protein</fullName>
    </submittedName>
</protein>
<dbReference type="NCBIfam" id="TIGR04056">
    <property type="entry name" value="OMP_RagA_SusC"/>
    <property type="match status" value="1"/>
</dbReference>
<evidence type="ECO:0000256" key="4">
    <source>
        <dbReference type="ARBA" id="ARBA00022496"/>
    </source>
</evidence>
<keyword evidence="7" id="KW-0408">Iron</keyword>
<accession>A0ABU1T6X1</accession>
<keyword evidence="9 12" id="KW-0472">Membrane</keyword>
<dbReference type="InterPro" id="IPR037066">
    <property type="entry name" value="Plug_dom_sf"/>
</dbReference>
<dbReference type="Pfam" id="PF13715">
    <property type="entry name" value="CarbopepD_reg_2"/>
    <property type="match status" value="1"/>
</dbReference>
<dbReference type="Gene3D" id="2.40.170.20">
    <property type="entry name" value="TonB-dependent receptor, beta-barrel domain"/>
    <property type="match status" value="1"/>
</dbReference>
<dbReference type="InterPro" id="IPR011662">
    <property type="entry name" value="Secretin/TonB_short_N"/>
</dbReference>
<evidence type="ECO:0000256" key="12">
    <source>
        <dbReference type="PROSITE-ProRule" id="PRU01360"/>
    </source>
</evidence>
<reference evidence="15 16" key="1">
    <citation type="submission" date="2023-07" db="EMBL/GenBank/DDBJ databases">
        <title>Sorghum-associated microbial communities from plants grown in Nebraska, USA.</title>
        <authorList>
            <person name="Schachtman D."/>
        </authorList>
    </citation>
    <scope>NUCLEOTIDE SEQUENCE [LARGE SCALE GENOMIC DNA]</scope>
    <source>
        <strain evidence="15 16">3262</strain>
    </source>
</reference>
<dbReference type="InterPro" id="IPR036942">
    <property type="entry name" value="Beta-barrel_TonB_sf"/>
</dbReference>
<dbReference type="InterPro" id="IPR008969">
    <property type="entry name" value="CarboxyPept-like_regulatory"/>
</dbReference>
<name>A0ABU1T6X1_9SPHI</name>
<evidence type="ECO:0000256" key="1">
    <source>
        <dbReference type="ARBA" id="ARBA00004571"/>
    </source>
</evidence>
<dbReference type="Proteomes" id="UP001247620">
    <property type="component" value="Unassembled WGS sequence"/>
</dbReference>
<comment type="subcellular location">
    <subcellularLocation>
        <location evidence="1 12">Cell outer membrane</location>
        <topology evidence="1 12">Multi-pass membrane protein</topology>
    </subcellularLocation>
</comment>
<evidence type="ECO:0000256" key="5">
    <source>
        <dbReference type="ARBA" id="ARBA00022692"/>
    </source>
</evidence>
<dbReference type="EMBL" id="JAVDUU010000001">
    <property type="protein sequence ID" value="MDR6941132.1"/>
    <property type="molecule type" value="Genomic_DNA"/>
</dbReference>
<dbReference type="Gene3D" id="3.55.50.30">
    <property type="match status" value="1"/>
</dbReference>
<keyword evidence="6" id="KW-0732">Signal</keyword>
<sequence length="1113" mass="122224">MAKCTLILILISSFQVFSKGYGQNRININLRDVSIKKALTEIERTSTYRFVYNDDALNAIHVSDVNLANASITEVMDRLLAKTGLTYRVDSNNLVIISERKTPPVLIPVTGQVADDKGPLPGVSVKIKGTNLGVLTDNNGKFTINVPDGNSILVFTFVGYVSTEVTVGDRKSINVTLKESATDLNEVIVTGYGQSVTKRDLTGAISTISAKQIEERHPINLVDALQSQASGVLVVNDSGEPGASGSIQIRGGSTFSTAGNAPLFVIDGILSPSADNVNPNDIQSIEVLKDAASAAIYGSQAANGVILITTKRGQAGKPLINAQYARIYGVMAHKLGQPNSKDLRIERNLYNGNSPDKPTTTNDSLNVVFNSDNDNQDVITQLAKKDIIDFGVSGGEKNITYYSSLRYINDEGLIVNSYSKTLQARFNLDYQVSPRFKYSNRLSFGYNTNNNINEGNTINQAFQRPSNLALYYPDGSLTGYISGRRNPLSVALLEVNVTNTYTGDLFNQIDYTISKDLRLTNNFDFGLSTPHNVFFDPKLLSSANPTVNSGKESFAVNTNWAYQGFLNYNKKLGDHLITAVAGVSAEKTQNNNFKIAGSNYANESIYTSNVAGTIDLTNTNTNAGSTSRESFYARAGYNYKSRYLLSVVYRKDGSSKFGSSNQYGNFYGASAAWRFSDEPFMAWSRNFLEDAKLRLSYGQVGNDRIPANSNLLIYTFGSSFYNAVNGVVLSDQFGNSQLKWESNIQKNIGMDLQFFKGRLNISADYYQKVTKNLLYQRNIPVETGFTNVYVNVGDVTNKGVELSVNATPVTSRNFSWNINASLSIERNRIKSLYNHQPFLASSGGATYLVQEGGKIGDFYGYKGLGVYQYDASNAYDGNWNRLTPVGVSADGKTASGYTLNGQTYSGTVHHMYAGGALLLGGDMIFDNVQKDSVIDANDRQVLGNAQPSFYGAIINTINYKQFSLSFTFNTLWGGEAYVSARQTLDDLSTSGIVADNYTTYHSWKNQGDITDVPYMGRKHSTANFPGTQTRFLENTSFIRLSYAKFTYNLPSNIASRIKLKNIGAYVYGANLLTWTNYSWYDPEFSSGSALTPGNDGGRYPRRREFGFGINVNF</sequence>
<dbReference type="Gene3D" id="2.60.40.1120">
    <property type="entry name" value="Carboxypeptidase-like, regulatory domain"/>
    <property type="match status" value="1"/>
</dbReference>
<evidence type="ECO:0000256" key="9">
    <source>
        <dbReference type="ARBA" id="ARBA00023136"/>
    </source>
</evidence>
<keyword evidence="10" id="KW-0675">Receptor</keyword>
<comment type="caution">
    <text evidence="15">The sequence shown here is derived from an EMBL/GenBank/DDBJ whole genome shotgun (WGS) entry which is preliminary data.</text>
</comment>